<dbReference type="Proteomes" id="UP000275772">
    <property type="component" value="Unassembled WGS sequence"/>
</dbReference>
<gene>
    <name evidence="1" type="ORF">BLGHR1_11856</name>
</gene>
<evidence type="ECO:0000313" key="2">
    <source>
        <dbReference type="Proteomes" id="UP000275772"/>
    </source>
</evidence>
<evidence type="ECO:0000313" key="1">
    <source>
        <dbReference type="EMBL" id="SZF01102.1"/>
    </source>
</evidence>
<organism evidence="1 2">
    <name type="scientific">Blumeria hordei</name>
    <name type="common">Barley powdery mildew</name>
    <name type="synonym">Blumeria graminis f. sp. hordei</name>
    <dbReference type="NCBI Taxonomy" id="2867405"/>
    <lineage>
        <taxon>Eukaryota</taxon>
        <taxon>Fungi</taxon>
        <taxon>Dikarya</taxon>
        <taxon>Ascomycota</taxon>
        <taxon>Pezizomycotina</taxon>
        <taxon>Leotiomycetes</taxon>
        <taxon>Erysiphales</taxon>
        <taxon>Erysiphaceae</taxon>
        <taxon>Blumeria</taxon>
    </lineage>
</organism>
<dbReference type="AlphaFoldDB" id="A0A383UPB9"/>
<sequence>MRFMYERRFGLGILSVVRRSLPSTPKTRQLDINIYLYGFPPHSFYHYSHSKHFLLKQRPDLPKVMSRQ</sequence>
<proteinExistence type="predicted"/>
<name>A0A383UPB9_BLUHO</name>
<dbReference type="VEuPathDB" id="FungiDB:BLGHR1_11856"/>
<accession>A0A383UPB9</accession>
<protein>
    <submittedName>
        <fullName evidence="1">Uncharacterized protein</fullName>
    </submittedName>
</protein>
<dbReference type="EMBL" id="UNSH01000036">
    <property type="protein sequence ID" value="SZF01102.1"/>
    <property type="molecule type" value="Genomic_DNA"/>
</dbReference>
<reference evidence="1 2" key="1">
    <citation type="submission" date="2017-11" db="EMBL/GenBank/DDBJ databases">
        <authorList>
            <person name="Kracher B."/>
        </authorList>
    </citation>
    <scope>NUCLEOTIDE SEQUENCE [LARGE SCALE GENOMIC DNA]</scope>
    <source>
        <strain evidence="1 2">RACE1</strain>
    </source>
</reference>